<reference evidence="7 8" key="1">
    <citation type="journal article" date="2019" name="Emerg. Microbes Infect.">
        <title>Comprehensive subspecies identification of 175 nontuberculous mycobacteria species based on 7547 genomic profiles.</title>
        <authorList>
            <person name="Matsumoto Y."/>
            <person name="Kinjo T."/>
            <person name="Motooka D."/>
            <person name="Nabeya D."/>
            <person name="Jung N."/>
            <person name="Uechi K."/>
            <person name="Horii T."/>
            <person name="Iida T."/>
            <person name="Fujita J."/>
            <person name="Nakamura S."/>
        </authorList>
    </citation>
    <scope>NUCLEOTIDE SEQUENCE [LARGE SCALE GENOMIC DNA]</scope>
    <source>
        <strain evidence="7 8">JCM 13392</strain>
    </source>
</reference>
<name>A0A7I9WS17_9MYCO</name>
<dbReference type="InterPro" id="IPR002549">
    <property type="entry name" value="AI-2E-like"/>
</dbReference>
<evidence type="ECO:0000256" key="2">
    <source>
        <dbReference type="ARBA" id="ARBA00009773"/>
    </source>
</evidence>
<organism evidence="7 8">
    <name type="scientific">Mycolicibacterium murale</name>
    <dbReference type="NCBI Taxonomy" id="182220"/>
    <lineage>
        <taxon>Bacteria</taxon>
        <taxon>Bacillati</taxon>
        <taxon>Actinomycetota</taxon>
        <taxon>Actinomycetes</taxon>
        <taxon>Mycobacteriales</taxon>
        <taxon>Mycobacteriaceae</taxon>
        <taxon>Mycolicibacterium</taxon>
    </lineage>
</organism>
<feature type="transmembrane region" description="Helical" evidence="6">
    <location>
        <begin position="145"/>
        <end position="164"/>
    </location>
</feature>
<evidence type="ECO:0008006" key="9">
    <source>
        <dbReference type="Google" id="ProtNLM"/>
    </source>
</evidence>
<evidence type="ECO:0000256" key="6">
    <source>
        <dbReference type="SAM" id="Phobius"/>
    </source>
</evidence>
<comment type="subcellular location">
    <subcellularLocation>
        <location evidence="1">Membrane</location>
        <topology evidence="1">Multi-pass membrane protein</topology>
    </subcellularLocation>
</comment>
<dbReference type="Pfam" id="PF01594">
    <property type="entry name" value="AI-2E_transport"/>
    <property type="match status" value="1"/>
</dbReference>
<keyword evidence="4 6" id="KW-1133">Transmembrane helix</keyword>
<feature type="transmembrane region" description="Helical" evidence="6">
    <location>
        <begin position="5"/>
        <end position="25"/>
    </location>
</feature>
<dbReference type="EMBL" id="BLKT01000003">
    <property type="protein sequence ID" value="GFG60545.1"/>
    <property type="molecule type" value="Genomic_DNA"/>
</dbReference>
<keyword evidence="5 6" id="KW-0472">Membrane</keyword>
<comment type="similarity">
    <text evidence="2">Belongs to the autoinducer-2 exporter (AI-2E) (TC 2.A.86) family.</text>
</comment>
<dbReference type="GO" id="GO:0016020">
    <property type="term" value="C:membrane"/>
    <property type="evidence" value="ECO:0007669"/>
    <property type="project" value="UniProtKB-SubCell"/>
</dbReference>
<keyword evidence="3 6" id="KW-0812">Transmembrane</keyword>
<evidence type="ECO:0000256" key="3">
    <source>
        <dbReference type="ARBA" id="ARBA00022692"/>
    </source>
</evidence>
<comment type="caution">
    <text evidence="7">The sequence shown here is derived from an EMBL/GenBank/DDBJ whole genome shotgun (WGS) entry which is preliminary data.</text>
</comment>
<dbReference type="AlphaFoldDB" id="A0A7I9WS17"/>
<evidence type="ECO:0000256" key="4">
    <source>
        <dbReference type="ARBA" id="ARBA00022989"/>
    </source>
</evidence>
<protein>
    <recommendedName>
        <fullName evidence="9">AI-2E family transporter</fullName>
    </recommendedName>
</protein>
<evidence type="ECO:0000313" key="7">
    <source>
        <dbReference type="EMBL" id="GFG60545.1"/>
    </source>
</evidence>
<evidence type="ECO:0000256" key="1">
    <source>
        <dbReference type="ARBA" id="ARBA00004141"/>
    </source>
</evidence>
<sequence length="217" mass="22688">MRHPFYIGLIAAAGVAVTYGAVAVLADLSSILVLIGVAFFLALGLEPAAAWLIRRGLPRWAATTGVFVVFLAVVAAFVAAAAPPLVAQAEDLLKQAPPYIQQAQDRSSLIGRLNNRFQLQQRITDVASGSGGSVLSDAVRVGGTVFGAKADSLIVVVLTVYFLIDLPRIRATLYRLVPGSRRPRAILIGDAVFAKVGAYVVGNVLISVIAGSRPSPG</sequence>
<gene>
    <name evidence="7" type="ORF">MMUR_46810</name>
</gene>
<feature type="transmembrane region" description="Helical" evidence="6">
    <location>
        <begin position="185"/>
        <end position="210"/>
    </location>
</feature>
<evidence type="ECO:0000313" key="8">
    <source>
        <dbReference type="Proteomes" id="UP000465241"/>
    </source>
</evidence>
<proteinExistence type="inferred from homology"/>
<keyword evidence="8" id="KW-1185">Reference proteome</keyword>
<dbReference type="Proteomes" id="UP000465241">
    <property type="component" value="Unassembled WGS sequence"/>
</dbReference>
<feature type="transmembrane region" description="Helical" evidence="6">
    <location>
        <begin position="60"/>
        <end position="82"/>
    </location>
</feature>
<accession>A0A7I9WS17</accession>
<feature type="transmembrane region" description="Helical" evidence="6">
    <location>
        <begin position="31"/>
        <end position="53"/>
    </location>
</feature>
<evidence type="ECO:0000256" key="5">
    <source>
        <dbReference type="ARBA" id="ARBA00023136"/>
    </source>
</evidence>